<keyword evidence="2 4" id="KW-0808">Transferase</keyword>
<dbReference type="InterPro" id="IPR005940">
    <property type="entry name" value="Anthranilate_Pribosyl_Tfrase"/>
</dbReference>
<reference evidence="4 5" key="1">
    <citation type="submission" date="2019-07" db="EMBL/GenBank/DDBJ databases">
        <title>Aquicoccus porphyridii gen. nov., sp. nov., isolated from a small marine red alga, Porphyridium marinum.</title>
        <authorList>
            <person name="Liu L."/>
        </authorList>
    </citation>
    <scope>NUCLEOTIDE SEQUENCE [LARGE SCALE GENOMIC DNA]</scope>
    <source>
        <strain evidence="4 5">L1 8-17</strain>
    </source>
</reference>
<dbReference type="InterPro" id="IPR017459">
    <property type="entry name" value="Glycosyl_Trfase_fam3_N_dom"/>
</dbReference>
<evidence type="ECO:0000313" key="4">
    <source>
        <dbReference type="EMBL" id="KAA0920223.1"/>
    </source>
</evidence>
<dbReference type="NCBIfam" id="NF006564">
    <property type="entry name" value="PRK09071.1"/>
    <property type="match status" value="1"/>
</dbReference>
<dbReference type="AlphaFoldDB" id="A0A5A9ZSD8"/>
<comment type="caution">
    <text evidence="4">The sequence shown here is derived from an EMBL/GenBank/DDBJ whole genome shotgun (WGS) entry which is preliminary data.</text>
</comment>
<gene>
    <name evidence="4" type="ORF">FLO80_03645</name>
</gene>
<dbReference type="Gene3D" id="1.20.970.10">
    <property type="entry name" value="Transferase, Pyrimidine Nucleoside Phosphorylase, Chain C"/>
    <property type="match status" value="1"/>
</dbReference>
<proteinExistence type="predicted"/>
<dbReference type="EMBL" id="VINQ01000002">
    <property type="protein sequence ID" value="KAA0920223.1"/>
    <property type="molecule type" value="Genomic_DNA"/>
</dbReference>
<dbReference type="GO" id="GO:0004048">
    <property type="term" value="F:anthranilate phosphoribosyltransferase activity"/>
    <property type="evidence" value="ECO:0007669"/>
    <property type="project" value="InterPro"/>
</dbReference>
<evidence type="ECO:0000256" key="1">
    <source>
        <dbReference type="ARBA" id="ARBA00022676"/>
    </source>
</evidence>
<dbReference type="InterPro" id="IPR035902">
    <property type="entry name" value="Nuc_phospho_transferase"/>
</dbReference>
<dbReference type="PANTHER" id="PTHR43285">
    <property type="entry name" value="ANTHRANILATE PHOSPHORIBOSYLTRANSFERASE"/>
    <property type="match status" value="1"/>
</dbReference>
<dbReference type="GO" id="GO:0005829">
    <property type="term" value="C:cytosol"/>
    <property type="evidence" value="ECO:0007669"/>
    <property type="project" value="TreeGrafter"/>
</dbReference>
<dbReference type="PANTHER" id="PTHR43285:SF2">
    <property type="entry name" value="ANTHRANILATE PHOSPHORIBOSYLTRANSFERASE"/>
    <property type="match status" value="1"/>
</dbReference>
<accession>A0A5A9ZSD8</accession>
<keyword evidence="1" id="KW-0328">Glycosyltransferase</keyword>
<protein>
    <submittedName>
        <fullName evidence="4">Glycosyl transferase family protein</fullName>
    </submittedName>
</protein>
<organism evidence="4 5">
    <name type="scientific">Aquicoccus porphyridii</name>
    <dbReference type="NCBI Taxonomy" id="1852029"/>
    <lineage>
        <taxon>Bacteria</taxon>
        <taxon>Pseudomonadati</taxon>
        <taxon>Pseudomonadota</taxon>
        <taxon>Alphaproteobacteria</taxon>
        <taxon>Rhodobacterales</taxon>
        <taxon>Paracoccaceae</taxon>
        <taxon>Aquicoccus</taxon>
    </lineage>
</organism>
<dbReference type="SUPFAM" id="SSF47648">
    <property type="entry name" value="Nucleoside phosphorylase/phosphoribosyltransferase N-terminal domain"/>
    <property type="match status" value="1"/>
</dbReference>
<dbReference type="InterPro" id="IPR036320">
    <property type="entry name" value="Glycosyl_Trfase_fam3_N_dom_sf"/>
</dbReference>
<sequence>MEMILRGEALPEQIGAFLMLLRLKEEAPEEIAGFTMGTRRTFQVPDDIPLVDIDWSSYAGKRVQLPWFVLSVMALVDAGHSVLMHGTEGHTAGRIYTRGVLEGLGFPAAGTLSEAADQVRARRFAYVPLEVMSPALRHLIDLRPVFGLRSPVHSFSRMLNPFDAPTVMQGIFHRGFMDIHSGAARLLDITNMAVFRGEGGEIERRPNKPTQVWTTHGDAEPVIENWPQILSEGHQPPDEGMDTGRLLQVWRGEVADRYAEATITGTIAVTLRTMGKAGSLAEAEEMGRALWSARDRDFLPARA</sequence>
<dbReference type="GO" id="GO:0000162">
    <property type="term" value="P:L-tryptophan biosynthetic process"/>
    <property type="evidence" value="ECO:0007669"/>
    <property type="project" value="InterPro"/>
</dbReference>
<name>A0A5A9ZSD8_9RHOB</name>
<evidence type="ECO:0000313" key="5">
    <source>
        <dbReference type="Proteomes" id="UP000325291"/>
    </source>
</evidence>
<dbReference type="SUPFAM" id="SSF52418">
    <property type="entry name" value="Nucleoside phosphorylase/phosphoribosyltransferase catalytic domain"/>
    <property type="match status" value="1"/>
</dbReference>
<keyword evidence="5" id="KW-1185">Reference proteome</keyword>
<dbReference type="Gene3D" id="3.40.1030.10">
    <property type="entry name" value="Nucleoside phosphorylase/phosphoribosyltransferase catalytic domain"/>
    <property type="match status" value="1"/>
</dbReference>
<evidence type="ECO:0000259" key="3">
    <source>
        <dbReference type="Pfam" id="PF02885"/>
    </source>
</evidence>
<feature type="domain" description="Glycosyl transferase family 3 N-terminal" evidence="3">
    <location>
        <begin position="1"/>
        <end position="39"/>
    </location>
</feature>
<evidence type="ECO:0000256" key="2">
    <source>
        <dbReference type="ARBA" id="ARBA00022679"/>
    </source>
</evidence>
<dbReference type="Pfam" id="PF02885">
    <property type="entry name" value="Glycos_trans_3N"/>
    <property type="match status" value="1"/>
</dbReference>
<dbReference type="Proteomes" id="UP000325291">
    <property type="component" value="Unassembled WGS sequence"/>
</dbReference>